<sequence length="142" mass="15918">MDDTTLSNVALADDGTRLVGSAELFRRLNERLPGWYAKRYLTTAEAARVLGRDTSTVRQQAIAGVLRGRRTERGWTFSIRDLSNYIAAGKWRGSAAVRRWTSAELEQLAATGTCPGRSRNGVKLKKYRLRKHGSTQDHRQAL</sequence>
<dbReference type="RefSeq" id="WP_132765449.1">
    <property type="nucleotide sequence ID" value="NZ_CP110416.1"/>
</dbReference>
<organism evidence="2 3">
    <name type="scientific">Caldimonas thermodepolymerans</name>
    <dbReference type="NCBI Taxonomy" id="215580"/>
    <lineage>
        <taxon>Bacteria</taxon>
        <taxon>Pseudomonadati</taxon>
        <taxon>Pseudomonadota</taxon>
        <taxon>Betaproteobacteria</taxon>
        <taxon>Burkholderiales</taxon>
        <taxon>Sphaerotilaceae</taxon>
        <taxon>Caldimonas</taxon>
    </lineage>
</organism>
<proteinExistence type="predicted"/>
<dbReference type="AlphaFoldDB" id="A0AA46DCI3"/>
<evidence type="ECO:0000313" key="2">
    <source>
        <dbReference type="EMBL" id="TCP06605.1"/>
    </source>
</evidence>
<comment type="caution">
    <text evidence="2">The sequence shown here is derived from an EMBL/GenBank/DDBJ whole genome shotgun (WGS) entry which is preliminary data.</text>
</comment>
<evidence type="ECO:0000313" key="3">
    <source>
        <dbReference type="Proteomes" id="UP000294772"/>
    </source>
</evidence>
<dbReference type="Pfam" id="PF12728">
    <property type="entry name" value="HTH_17"/>
    <property type="match status" value="1"/>
</dbReference>
<dbReference type="InterPro" id="IPR041657">
    <property type="entry name" value="HTH_17"/>
</dbReference>
<evidence type="ECO:0000259" key="1">
    <source>
        <dbReference type="Pfam" id="PF12728"/>
    </source>
</evidence>
<reference evidence="2 3" key="1">
    <citation type="submission" date="2019-03" db="EMBL/GenBank/DDBJ databases">
        <title>Genomic Encyclopedia of Type Strains, Phase IV (KMG-IV): sequencing the most valuable type-strain genomes for metagenomic binning, comparative biology and taxonomic classification.</title>
        <authorList>
            <person name="Goeker M."/>
        </authorList>
    </citation>
    <scope>NUCLEOTIDE SEQUENCE [LARGE SCALE GENOMIC DNA]</scope>
    <source>
        <strain evidence="2 3">DSM 15264</strain>
    </source>
</reference>
<dbReference type="Proteomes" id="UP000294772">
    <property type="component" value="Unassembled WGS sequence"/>
</dbReference>
<name>A0AA46DCI3_9BURK</name>
<protein>
    <recommendedName>
        <fullName evidence="1">Helix-turn-helix domain-containing protein</fullName>
    </recommendedName>
</protein>
<dbReference type="EMBL" id="SLXF01000006">
    <property type="protein sequence ID" value="TCP06605.1"/>
    <property type="molecule type" value="Genomic_DNA"/>
</dbReference>
<accession>A0AA46DCI3</accession>
<feature type="domain" description="Helix-turn-helix" evidence="1">
    <location>
        <begin position="40"/>
        <end position="88"/>
    </location>
</feature>
<gene>
    <name evidence="2" type="ORF">EV676_10688</name>
</gene>